<name>A0A5R9GL78_9BACL</name>
<dbReference type="InterPro" id="IPR018639">
    <property type="entry name" value="DUF2062"/>
</dbReference>
<keyword evidence="4" id="KW-1185">Reference proteome</keyword>
<gene>
    <name evidence="3" type="ORF">FE782_00280</name>
</gene>
<dbReference type="Proteomes" id="UP000309676">
    <property type="component" value="Unassembled WGS sequence"/>
</dbReference>
<reference evidence="3 4" key="1">
    <citation type="submission" date="2019-05" db="EMBL/GenBank/DDBJ databases">
        <authorList>
            <person name="Narsing Rao M.P."/>
            <person name="Li W.J."/>
        </authorList>
    </citation>
    <scope>NUCLEOTIDE SEQUENCE [LARGE SCALE GENOMIC DNA]</scope>
    <source>
        <strain evidence="3 4">SYSU_K30003</strain>
    </source>
</reference>
<evidence type="ECO:0000256" key="1">
    <source>
        <dbReference type="SAM" id="Phobius"/>
    </source>
</evidence>
<proteinExistence type="predicted"/>
<keyword evidence="1" id="KW-0812">Transmembrane</keyword>
<evidence type="ECO:0000259" key="2">
    <source>
        <dbReference type="Pfam" id="PF09835"/>
    </source>
</evidence>
<dbReference type="PANTHER" id="PTHR40547">
    <property type="entry name" value="SLL0298 PROTEIN"/>
    <property type="match status" value="1"/>
</dbReference>
<dbReference type="PANTHER" id="PTHR40547:SF1">
    <property type="entry name" value="SLL0298 PROTEIN"/>
    <property type="match status" value="1"/>
</dbReference>
<dbReference type="EMBL" id="VCIW01000001">
    <property type="protein sequence ID" value="TLS53833.1"/>
    <property type="molecule type" value="Genomic_DNA"/>
</dbReference>
<dbReference type="RefSeq" id="WP_138191338.1">
    <property type="nucleotide sequence ID" value="NZ_VCIW01000001.1"/>
</dbReference>
<keyword evidence="1" id="KW-0472">Membrane</keyword>
<feature type="transmembrane region" description="Helical" evidence="1">
    <location>
        <begin position="26"/>
        <end position="53"/>
    </location>
</feature>
<feature type="transmembrane region" description="Helical" evidence="1">
    <location>
        <begin position="60"/>
        <end position="80"/>
    </location>
</feature>
<evidence type="ECO:0000313" key="4">
    <source>
        <dbReference type="Proteomes" id="UP000309676"/>
    </source>
</evidence>
<accession>A0A5R9GL78</accession>
<feature type="domain" description="DUF2062" evidence="2">
    <location>
        <begin position="7"/>
        <end position="158"/>
    </location>
</feature>
<evidence type="ECO:0000313" key="3">
    <source>
        <dbReference type="EMBL" id="TLS53833.1"/>
    </source>
</evidence>
<keyword evidence="1" id="KW-1133">Transmembrane helix</keyword>
<dbReference type="OrthoDB" id="2081705at2"/>
<dbReference type="Pfam" id="PF09835">
    <property type="entry name" value="DUF2062"/>
    <property type="match status" value="1"/>
</dbReference>
<protein>
    <submittedName>
        <fullName evidence="3">DUF2062 domain-containing protein</fullName>
    </submittedName>
</protein>
<comment type="caution">
    <text evidence="3">The sequence shown here is derived from an EMBL/GenBank/DDBJ whole genome shotgun (WGS) entry which is preliminary data.</text>
</comment>
<feature type="transmembrane region" description="Helical" evidence="1">
    <location>
        <begin position="129"/>
        <end position="150"/>
    </location>
</feature>
<organism evidence="3 4">
    <name type="scientific">Paenibacillus antri</name>
    <dbReference type="NCBI Taxonomy" id="2582848"/>
    <lineage>
        <taxon>Bacteria</taxon>
        <taxon>Bacillati</taxon>
        <taxon>Bacillota</taxon>
        <taxon>Bacilli</taxon>
        <taxon>Bacillales</taxon>
        <taxon>Paenibacillaceae</taxon>
        <taxon>Paenibacillus</taxon>
    </lineage>
</organism>
<dbReference type="AlphaFoldDB" id="A0A5R9GL78"/>
<sequence length="175" mass="19440">MLLKWRRRAKFYVIKLLRAGQGNHKVALGFVLGFFPCWFPTFGVGPALSIFFAKLLRTSVASSIVAAGVGSVAWPLLFFANYKVGNVLRAVWSKEAPIAEVDDLLLETVPEPDYAHAADHLNRLGDMGLNFMVGSIANSLVFSVLFYLCIRSLLARYRAPLLRTLRPKKKIGRTG</sequence>